<keyword evidence="1" id="KW-0732">Signal</keyword>
<feature type="signal peptide" evidence="1">
    <location>
        <begin position="1"/>
        <end position="17"/>
    </location>
</feature>
<proteinExistence type="predicted"/>
<protein>
    <submittedName>
        <fullName evidence="2">Uncharacterized protein</fullName>
    </submittedName>
</protein>
<evidence type="ECO:0000256" key="1">
    <source>
        <dbReference type="SAM" id="SignalP"/>
    </source>
</evidence>
<sequence>AWTLGAVPILDCNVVWCCPGCETLDDLYTLRGSWKVRGSVLNQCTYVLCIWRRCSTASLGRPCGVILWEYGVPDPLIRAV</sequence>
<accession>A0A1A7WC79</accession>
<reference evidence="2" key="2">
    <citation type="submission" date="2016-06" db="EMBL/GenBank/DDBJ databases">
        <title>The genome of a short-lived fish provides insights into sex chromosome evolution and the genetic control of aging.</title>
        <authorList>
            <person name="Reichwald K."/>
            <person name="Felder M."/>
            <person name="Petzold A."/>
            <person name="Koch P."/>
            <person name="Groth M."/>
            <person name="Platzer M."/>
        </authorList>
    </citation>
    <scope>NUCLEOTIDE SEQUENCE</scope>
    <source>
        <tissue evidence="2">Brain</tissue>
    </source>
</reference>
<organism evidence="2">
    <name type="scientific">Iconisemion striatum</name>
    <dbReference type="NCBI Taxonomy" id="60296"/>
    <lineage>
        <taxon>Eukaryota</taxon>
        <taxon>Metazoa</taxon>
        <taxon>Chordata</taxon>
        <taxon>Craniata</taxon>
        <taxon>Vertebrata</taxon>
        <taxon>Euteleostomi</taxon>
        <taxon>Actinopterygii</taxon>
        <taxon>Neopterygii</taxon>
        <taxon>Teleostei</taxon>
        <taxon>Neoteleostei</taxon>
        <taxon>Acanthomorphata</taxon>
        <taxon>Ovalentaria</taxon>
        <taxon>Atherinomorphae</taxon>
        <taxon>Cyprinodontiformes</taxon>
        <taxon>Nothobranchiidae</taxon>
        <taxon>Iconisemion</taxon>
    </lineage>
</organism>
<feature type="chain" id="PRO_5015054314" evidence="1">
    <location>
        <begin position="18"/>
        <end position="80"/>
    </location>
</feature>
<dbReference type="EMBL" id="HADW01002217">
    <property type="protein sequence ID" value="SBP03617.1"/>
    <property type="molecule type" value="Transcribed_RNA"/>
</dbReference>
<reference evidence="2" key="1">
    <citation type="submission" date="2016-05" db="EMBL/GenBank/DDBJ databases">
        <authorList>
            <person name="Lavstsen T."/>
            <person name="Jespersen J.S."/>
        </authorList>
    </citation>
    <scope>NUCLEOTIDE SEQUENCE</scope>
    <source>
        <tissue evidence="2">Brain</tissue>
    </source>
</reference>
<feature type="non-terminal residue" evidence="2">
    <location>
        <position position="80"/>
    </location>
</feature>
<evidence type="ECO:0000313" key="2">
    <source>
        <dbReference type="EMBL" id="SBP03617.1"/>
    </source>
</evidence>
<name>A0A1A7WC79_9TELE</name>
<dbReference type="AlphaFoldDB" id="A0A1A7WC79"/>
<feature type="non-terminal residue" evidence="2">
    <location>
        <position position="1"/>
    </location>
</feature>
<gene>
    <name evidence="2" type="primary">Nfu_g_1_022794</name>
</gene>
<dbReference type="EMBL" id="HADX01007152">
    <property type="protein sequence ID" value="SBP29384.1"/>
    <property type="molecule type" value="Transcribed_RNA"/>
</dbReference>